<dbReference type="EMBL" id="JBHSMJ010000004">
    <property type="protein sequence ID" value="MFC5446710.1"/>
    <property type="molecule type" value="Genomic_DNA"/>
</dbReference>
<sequence length="1461" mass="163902">MSLPGRNGLGFTLSRSYDSGSSQFNQMVLYGITNGTVQPDEERRFPLGKGWTWNISYIEISGTSKFLHLGGSGVYKIDDSNNLVGYTWKDLTFSRSTASVNGQTAAYVLTSIQKVSQYFNAQGQLIQISDAFNNTINFTYTNDGVYGSVLQSITDAIGNTITITYGPNKVFLTKGNQTVTYYKIIQNGKELLSQVEDAVGRKITYDYAVKDAQFNLVGTTPNTSNPYALLIGVTHPTGSKSIYQYENTAVTRYTGKNAVNQVYRVTSREDQFTRTDGSTEIDNHKDITYPISDMGSSYDTPYSFTVMIKDGLTETTFTNKKVYIDENTPAVFYNMNVVSNSSYNGKTYTNTTDYVYDEVKRWTSPLSTKVTQAETGNSDTRITTTSKSYDDYGNVTSIIDVLGETAKTTYTYDSTSHLLVGMSKPVSSTQTQYTEYVRDAVHGNITTLRVRDGSASGPILRETINENFDSYGNPTQTKVKKDVSGYITVQTEYNASAPYLGAYPTKQTILVTDANGVSTTVNKQYDYNTITGQLKTFIDGRNNSTNYVYDAIGRVTRVIHPDNSYSQIDYYDLQNQMQQTDETGIQSVVKWNPLGLKEDAGINDLGTYKSKIKYHYDSNGRLSWTEDALGNRTTYGYDQWSRQNMITNPDASSSSILYDDIANTKTSTDAEEYSTKDIYDVAGRVTSKEETKKVVDEDTKTTKFITTPLGWFTFDYAGHLLTATDNRKPTKNTTTYSYDTLGLLISVLDAKNDSTSYQYDSLGNLLQVTYPDLKTDLKKYDEISRLIQTTDANGKIEKFFYDQNGNQVGLIDRNLNYFKYTFDNKNLVVKKEITDSSWNPVSEESIGFSYDLAGRRTEMRDGTGATSYSYNKSTGVLNTQTYPDGKTIEYDYDAVGNRFMMNDPFGSNTYYHYDSSNRLDVVAPSSDFLNNSNTSDYYAKYNYFSNSLLKKITQKNGVTSEFIYDGLRIGSLTEKKSDNTVINVFAYTYDNNGNQDTRTEQQGSNPAVTNNFHYDPLNRISTSDQFNESYGYDNRGNRTTMSTSNPVERPDSTLTFDKRDRLTNVTLTSGGNVSYKYNGDGLLWERTENGLTTRYYWDGDQVIAEANVISGVATLKARYIRGQGLISREDNKGKAYYLQNGHGDVVNLMDSTGNTKLNSYQYDIFGNIVSQRENLPQTFKYSGEMQDVTTGLQYLRVRWYDPSIGRFVGEDSYEGQINNPLSENRFIYVENNPLTQIDPTGHWCTSKDGNWSHPGACDDSSNKARETLDSKDDIGRDIIENGKTTGKATEGIIVHSIVETYFKSEFGDLADVEVAVPVPSNPSGWGRADMTLTIGSIREVYELKPITYNPNTKYNELGKEQLRGYVEGFNNSDPDTITVDGTTWNPNGLRLFYPPEYKTKEIALYTYESDPGMIYYKLVDKNEGKTSKVRVLVPVLTDVDVPVMPRVTLPEIPAGMSPAIP</sequence>
<organism evidence="4 5">
    <name type="scientific">Paenibacillus aestuarii</name>
    <dbReference type="NCBI Taxonomy" id="516965"/>
    <lineage>
        <taxon>Bacteria</taxon>
        <taxon>Bacillati</taxon>
        <taxon>Bacillota</taxon>
        <taxon>Bacilli</taxon>
        <taxon>Bacillales</taxon>
        <taxon>Paenibacillaceae</taxon>
        <taxon>Paenibacillus</taxon>
    </lineage>
</organism>
<accession>A0ABW0JZY6</accession>
<reference evidence="5" key="1">
    <citation type="journal article" date="2019" name="Int. J. Syst. Evol. Microbiol.">
        <title>The Global Catalogue of Microorganisms (GCM) 10K type strain sequencing project: providing services to taxonomists for standard genome sequencing and annotation.</title>
        <authorList>
            <consortium name="The Broad Institute Genomics Platform"/>
            <consortium name="The Broad Institute Genome Sequencing Center for Infectious Disease"/>
            <person name="Wu L."/>
            <person name="Ma J."/>
        </authorList>
    </citation>
    <scope>NUCLEOTIDE SEQUENCE [LARGE SCALE GENOMIC DNA]</scope>
    <source>
        <strain evidence="5">KACC 11904</strain>
    </source>
</reference>
<feature type="region of interest" description="Disordered" evidence="2">
    <location>
        <begin position="991"/>
        <end position="1053"/>
    </location>
</feature>
<dbReference type="PANTHER" id="PTHR32305:SF15">
    <property type="entry name" value="PROTEIN RHSA-RELATED"/>
    <property type="match status" value="1"/>
</dbReference>
<dbReference type="InterPro" id="IPR056823">
    <property type="entry name" value="TEN-like_YD-shell"/>
</dbReference>
<protein>
    <submittedName>
        <fullName evidence="4">RHS repeat domain-containing protein</fullName>
    </submittedName>
</protein>
<dbReference type="InterPro" id="IPR006530">
    <property type="entry name" value="YD"/>
</dbReference>
<dbReference type="NCBIfam" id="TIGR01643">
    <property type="entry name" value="YD_repeat_2x"/>
    <property type="match status" value="2"/>
</dbReference>
<feature type="compositionally biased region" description="Polar residues" evidence="2">
    <location>
        <begin position="1037"/>
        <end position="1046"/>
    </location>
</feature>
<dbReference type="Gene3D" id="2.180.10.10">
    <property type="entry name" value="RHS repeat-associated core"/>
    <property type="match status" value="3"/>
</dbReference>
<feature type="domain" description="Teneurin-like YD-shell" evidence="3">
    <location>
        <begin position="970"/>
        <end position="1214"/>
    </location>
</feature>
<evidence type="ECO:0000256" key="1">
    <source>
        <dbReference type="ARBA" id="ARBA00022737"/>
    </source>
</evidence>
<dbReference type="NCBIfam" id="TIGR03696">
    <property type="entry name" value="Rhs_assc_core"/>
    <property type="match status" value="1"/>
</dbReference>
<dbReference type="RefSeq" id="WP_270877748.1">
    <property type="nucleotide sequence ID" value="NZ_JAQFVF010000006.1"/>
</dbReference>
<name>A0ABW0JZY6_9BACL</name>
<keyword evidence="1" id="KW-0677">Repeat</keyword>
<feature type="compositionally biased region" description="Polar residues" evidence="2">
    <location>
        <begin position="1019"/>
        <end position="1028"/>
    </location>
</feature>
<dbReference type="PANTHER" id="PTHR32305">
    <property type="match status" value="1"/>
</dbReference>
<gene>
    <name evidence="4" type="ORF">ACFPOG_00395</name>
</gene>
<evidence type="ECO:0000313" key="5">
    <source>
        <dbReference type="Proteomes" id="UP001596044"/>
    </source>
</evidence>
<comment type="caution">
    <text evidence="4">The sequence shown here is derived from an EMBL/GenBank/DDBJ whole genome shotgun (WGS) entry which is preliminary data.</text>
</comment>
<dbReference type="InterPro" id="IPR031325">
    <property type="entry name" value="RHS_repeat"/>
</dbReference>
<dbReference type="InterPro" id="IPR022385">
    <property type="entry name" value="Rhs_assc_core"/>
</dbReference>
<dbReference type="Pfam" id="PF25023">
    <property type="entry name" value="TEN_YD-shell"/>
    <property type="match status" value="1"/>
</dbReference>
<keyword evidence="5" id="KW-1185">Reference proteome</keyword>
<proteinExistence type="predicted"/>
<evidence type="ECO:0000259" key="3">
    <source>
        <dbReference type="Pfam" id="PF25023"/>
    </source>
</evidence>
<dbReference type="Proteomes" id="UP001596044">
    <property type="component" value="Unassembled WGS sequence"/>
</dbReference>
<dbReference type="InterPro" id="IPR050708">
    <property type="entry name" value="T6SS_VgrG/RHS"/>
</dbReference>
<evidence type="ECO:0000313" key="4">
    <source>
        <dbReference type="EMBL" id="MFC5446710.1"/>
    </source>
</evidence>
<feature type="compositionally biased region" description="Polar residues" evidence="2">
    <location>
        <begin position="991"/>
        <end position="1012"/>
    </location>
</feature>
<dbReference type="Pfam" id="PF05593">
    <property type="entry name" value="RHS_repeat"/>
    <property type="match status" value="2"/>
</dbReference>
<evidence type="ECO:0000256" key="2">
    <source>
        <dbReference type="SAM" id="MobiDB-lite"/>
    </source>
</evidence>